<proteinExistence type="inferred from homology"/>
<evidence type="ECO:0000256" key="10">
    <source>
        <dbReference type="PIRNR" id="PIRNR017385"/>
    </source>
</evidence>
<name>A0A1T4Z7N1_9ACTN</name>
<dbReference type="PIRSF" id="PIRSF017385">
    <property type="entry name" value="CtaF"/>
    <property type="match status" value="1"/>
</dbReference>
<sequence length="131" mass="15168">MRKEFWLFFSCAIFFVIVTPVYWAVAHEVTGTVALVMAMLLFFMISFYLWFVAKAIPERPEDRQDGEILEGAGELGFFPPYSWWPLFAAMSFGLLVLGVVFGWWMFIMALPFGAICLIGWLFEYYRGAHAH</sequence>
<dbReference type="GO" id="GO:0022900">
    <property type="term" value="P:electron transport chain"/>
    <property type="evidence" value="ECO:0007669"/>
    <property type="project" value="InterPro"/>
</dbReference>
<comment type="subunit">
    <text evidence="10">Associates with subunits I, II and III to form cytochrome c oxidase.</text>
</comment>
<feature type="transmembrane region" description="Helical" evidence="11">
    <location>
        <begin position="5"/>
        <end position="25"/>
    </location>
</feature>
<evidence type="ECO:0000256" key="5">
    <source>
        <dbReference type="ARBA" id="ARBA00022692"/>
    </source>
</evidence>
<evidence type="ECO:0000256" key="9">
    <source>
        <dbReference type="ARBA" id="ARBA00047816"/>
    </source>
</evidence>
<keyword evidence="7 11" id="KW-1133">Transmembrane helix</keyword>
<feature type="transmembrane region" description="Helical" evidence="11">
    <location>
        <begin position="107"/>
        <end position="125"/>
    </location>
</feature>
<keyword evidence="6 10" id="KW-1278">Translocase</keyword>
<gene>
    <name evidence="12" type="ORF">SAMN06295964_2773</name>
</gene>
<comment type="similarity">
    <text evidence="3 10">Belongs to the cytochrome c oxidase bacterial subunit CtaF family.</text>
</comment>
<evidence type="ECO:0000313" key="12">
    <source>
        <dbReference type="EMBL" id="SKB09575.1"/>
    </source>
</evidence>
<keyword evidence="8 10" id="KW-0472">Membrane</keyword>
<keyword evidence="4 10" id="KW-1003">Cell membrane</keyword>
<dbReference type="InterPro" id="IPR021050">
    <property type="entry name" value="Cyt_c_oxidase_su4_actinobac"/>
</dbReference>
<organism evidence="12 13">
    <name type="scientific">Aeromicrobium choanae</name>
    <dbReference type="NCBI Taxonomy" id="1736691"/>
    <lineage>
        <taxon>Bacteria</taxon>
        <taxon>Bacillati</taxon>
        <taxon>Actinomycetota</taxon>
        <taxon>Actinomycetes</taxon>
        <taxon>Propionibacteriales</taxon>
        <taxon>Nocardioidaceae</taxon>
        <taxon>Aeromicrobium</taxon>
    </lineage>
</organism>
<dbReference type="GO" id="GO:0004129">
    <property type="term" value="F:cytochrome-c oxidase activity"/>
    <property type="evidence" value="ECO:0007669"/>
    <property type="project" value="UniProtKB-EC"/>
</dbReference>
<dbReference type="Proteomes" id="UP000191040">
    <property type="component" value="Chromosome I"/>
</dbReference>
<dbReference type="RefSeq" id="WP_078700695.1">
    <property type="nucleotide sequence ID" value="NZ_LT796768.1"/>
</dbReference>
<evidence type="ECO:0000256" key="1">
    <source>
        <dbReference type="ARBA" id="ARBA00002536"/>
    </source>
</evidence>
<keyword evidence="5 11" id="KW-0812">Transmembrane</keyword>
<feature type="transmembrane region" description="Helical" evidence="11">
    <location>
        <begin position="83"/>
        <end position="101"/>
    </location>
</feature>
<evidence type="ECO:0000256" key="8">
    <source>
        <dbReference type="ARBA" id="ARBA00023136"/>
    </source>
</evidence>
<evidence type="ECO:0000256" key="2">
    <source>
        <dbReference type="ARBA" id="ARBA00004651"/>
    </source>
</evidence>
<reference evidence="13" key="1">
    <citation type="submission" date="2017-02" db="EMBL/GenBank/DDBJ databases">
        <authorList>
            <person name="Varghese N."/>
            <person name="Submissions S."/>
        </authorList>
    </citation>
    <scope>NUCLEOTIDE SEQUENCE [LARGE SCALE GENOMIC DNA]</scope>
    <source>
        <strain evidence="13">9H-4</strain>
    </source>
</reference>
<comment type="catalytic activity">
    <reaction evidence="9 10">
        <text>4 Fe(II)-[cytochrome c] + O2 + 8 H(+)(in) = 4 Fe(III)-[cytochrome c] + 2 H2O + 4 H(+)(out)</text>
        <dbReference type="Rhea" id="RHEA:11436"/>
        <dbReference type="Rhea" id="RHEA-COMP:10350"/>
        <dbReference type="Rhea" id="RHEA-COMP:14399"/>
        <dbReference type="ChEBI" id="CHEBI:15377"/>
        <dbReference type="ChEBI" id="CHEBI:15378"/>
        <dbReference type="ChEBI" id="CHEBI:15379"/>
        <dbReference type="ChEBI" id="CHEBI:29033"/>
        <dbReference type="ChEBI" id="CHEBI:29034"/>
        <dbReference type="EC" id="7.1.1.9"/>
    </reaction>
</comment>
<keyword evidence="13" id="KW-1185">Reference proteome</keyword>
<dbReference type="STRING" id="1736691.SAMN06295964_2773"/>
<dbReference type="AlphaFoldDB" id="A0A1T4Z7N1"/>
<comment type="subcellular location">
    <subcellularLocation>
        <location evidence="2">Cell membrane</location>
        <topology evidence="2">Multi-pass membrane protein</topology>
    </subcellularLocation>
</comment>
<evidence type="ECO:0000256" key="6">
    <source>
        <dbReference type="ARBA" id="ARBA00022967"/>
    </source>
</evidence>
<feature type="transmembrane region" description="Helical" evidence="11">
    <location>
        <begin position="31"/>
        <end position="53"/>
    </location>
</feature>
<dbReference type="EMBL" id="LT796768">
    <property type="protein sequence ID" value="SKB09575.1"/>
    <property type="molecule type" value="Genomic_DNA"/>
</dbReference>
<evidence type="ECO:0000256" key="11">
    <source>
        <dbReference type="SAM" id="Phobius"/>
    </source>
</evidence>
<comment type="function">
    <text evidence="1 10">Part of cytochrome c oxidase, its function is unknown.</text>
</comment>
<evidence type="ECO:0000256" key="3">
    <source>
        <dbReference type="ARBA" id="ARBA00006870"/>
    </source>
</evidence>
<protein>
    <recommendedName>
        <fullName evidence="10">Cytochrome c oxidase polypeptide 4</fullName>
        <ecNumber evidence="10">7.1.1.9</ecNumber>
    </recommendedName>
    <alternativeName>
        <fullName evidence="10">Cytochrome aa3 subunit 4</fullName>
    </alternativeName>
    <alternativeName>
        <fullName evidence="10">Cytochrome c oxidase polypeptide IV</fullName>
    </alternativeName>
</protein>
<evidence type="ECO:0000256" key="7">
    <source>
        <dbReference type="ARBA" id="ARBA00022989"/>
    </source>
</evidence>
<accession>A0A1T4Z7N1</accession>
<dbReference type="OrthoDB" id="5244617at2"/>
<dbReference type="Pfam" id="PF12270">
    <property type="entry name" value="Cyt_c_ox_IV"/>
    <property type="match status" value="1"/>
</dbReference>
<evidence type="ECO:0000313" key="13">
    <source>
        <dbReference type="Proteomes" id="UP000191040"/>
    </source>
</evidence>
<dbReference type="GO" id="GO:0005886">
    <property type="term" value="C:plasma membrane"/>
    <property type="evidence" value="ECO:0007669"/>
    <property type="project" value="UniProtKB-SubCell"/>
</dbReference>
<dbReference type="EC" id="7.1.1.9" evidence="10"/>
<evidence type="ECO:0000256" key="4">
    <source>
        <dbReference type="ARBA" id="ARBA00022475"/>
    </source>
</evidence>